<proteinExistence type="predicted"/>
<reference evidence="1" key="1">
    <citation type="journal article" date="2014" name="Int. J. Syst. Evol. Microbiol.">
        <title>Complete genome sequence of Corynebacterium casei LMG S-19264T (=DSM 44701T), isolated from a smear-ripened cheese.</title>
        <authorList>
            <consortium name="US DOE Joint Genome Institute (JGI-PGF)"/>
            <person name="Walter F."/>
            <person name="Albersmeier A."/>
            <person name="Kalinowski J."/>
            <person name="Ruckert C."/>
        </authorList>
    </citation>
    <scope>NUCLEOTIDE SEQUENCE</scope>
    <source>
        <strain evidence="1">JCM 10088</strain>
    </source>
</reference>
<keyword evidence="2" id="KW-1185">Reference proteome</keyword>
<dbReference type="EMBL" id="BMNL01000001">
    <property type="protein sequence ID" value="GGP18822.1"/>
    <property type="molecule type" value="Genomic_DNA"/>
</dbReference>
<dbReference type="Proteomes" id="UP000610960">
    <property type="component" value="Unassembled WGS sequence"/>
</dbReference>
<accession>A0A830GQJ3</accession>
<evidence type="ECO:0000313" key="2">
    <source>
        <dbReference type="Proteomes" id="UP000610960"/>
    </source>
</evidence>
<gene>
    <name evidence="1" type="ORF">GCM10007981_00020</name>
</gene>
<reference evidence="1" key="2">
    <citation type="submission" date="2020-09" db="EMBL/GenBank/DDBJ databases">
        <authorList>
            <person name="Sun Q."/>
            <person name="Ohkuma M."/>
        </authorList>
    </citation>
    <scope>NUCLEOTIDE SEQUENCE</scope>
    <source>
        <strain evidence="1">JCM 10088</strain>
    </source>
</reference>
<dbReference type="AlphaFoldDB" id="A0A830GQJ3"/>
<name>A0A830GQJ3_9CREN</name>
<comment type="caution">
    <text evidence="1">The sequence shown here is derived from an EMBL/GenBank/DDBJ whole genome shotgun (WGS) entry which is preliminary data.</text>
</comment>
<protein>
    <submittedName>
        <fullName evidence="1">Uncharacterized protein</fullName>
    </submittedName>
</protein>
<sequence length="225" mass="24053">MVAEGVYWTPVILLNSPYPGSASAAQSVSYTATYTFSSGPLTLTSQASTTLSQTIYANNGEAIGLFRLDKWGIYNTKLIPIIAGYYPCSQPYVAKDLGSATNPPTFRSIPILPNGTASDINEPNQIYYNGYYSIQFNNGFSNNLLANYGTCASPAILAVSQSSSTLLIAGVGVSINGYDSSGSIEIQGSTTNSWTYYLPQGYIWDISYAGGQGPAYAFEYLGQCQ</sequence>
<organism evidence="1 2">
    <name type="scientific">Thermocladium modestius</name>
    <dbReference type="NCBI Taxonomy" id="62609"/>
    <lineage>
        <taxon>Archaea</taxon>
        <taxon>Thermoproteota</taxon>
        <taxon>Thermoprotei</taxon>
        <taxon>Thermoproteales</taxon>
        <taxon>Thermoproteaceae</taxon>
        <taxon>Thermocladium</taxon>
    </lineage>
</organism>
<evidence type="ECO:0000313" key="1">
    <source>
        <dbReference type="EMBL" id="GGP18822.1"/>
    </source>
</evidence>